<dbReference type="NCBIfam" id="TIGR02215">
    <property type="entry name" value="phage_chp_gp8"/>
    <property type="match status" value="1"/>
</dbReference>
<gene>
    <name evidence="1" type="ORF">LY56_01197</name>
</gene>
<dbReference type="Gene3D" id="1.10.3230.30">
    <property type="entry name" value="Phage gp6-like head-tail connector protein"/>
    <property type="match status" value="1"/>
</dbReference>
<keyword evidence="2" id="KW-1185">Reference proteome</keyword>
<dbReference type="RefSeq" id="WP_071468755.1">
    <property type="nucleotide sequence ID" value="NZ_MEHT01000007.1"/>
</dbReference>
<evidence type="ECO:0000313" key="1">
    <source>
        <dbReference type="EMBL" id="PZX46225.1"/>
    </source>
</evidence>
<organism evidence="1 2">
    <name type="scientific">Roseinatronobacter thiooxidans</name>
    <dbReference type="NCBI Taxonomy" id="121821"/>
    <lineage>
        <taxon>Bacteria</taxon>
        <taxon>Pseudomonadati</taxon>
        <taxon>Pseudomonadota</taxon>
        <taxon>Alphaproteobacteria</taxon>
        <taxon>Rhodobacterales</taxon>
        <taxon>Paracoccaceae</taxon>
        <taxon>Roseinatronobacter</taxon>
    </lineage>
</organism>
<proteinExistence type="predicted"/>
<sequence>MTLTEITPIPAAALPLAELRAHLRLSSGFADEATQDALLEQYLRAAIAVVEGRVARALFLRGYSLRLSRWRDSCGQPLPLAPVAAIDSVTLLDAGGAEGLVDPARYRLDADGWRPRLEAAGSALPTIPSGGAVVIAFSAGFGAQWSDIPADLRQAVLLLAAQSYEGREAGGSPEMGFGVAALLERWRDLRLGGRA</sequence>
<dbReference type="AlphaFoldDB" id="A0A2W7R6D8"/>
<name>A0A2W7R6D8_9RHOB</name>
<protein>
    <submittedName>
        <fullName evidence="1">Putative phiE125 gp8 family phage protein</fullName>
    </submittedName>
</protein>
<dbReference type="CDD" id="cd08054">
    <property type="entry name" value="gp6"/>
    <property type="match status" value="1"/>
</dbReference>
<dbReference type="STRING" id="121821.GCA_001870675_01887"/>
<evidence type="ECO:0000313" key="2">
    <source>
        <dbReference type="Proteomes" id="UP000249364"/>
    </source>
</evidence>
<reference evidence="1 2" key="1">
    <citation type="submission" date="2018-06" db="EMBL/GenBank/DDBJ databases">
        <title>Genomic Encyclopedia of Archaeal and Bacterial Type Strains, Phase II (KMG-II): from individual species to whole genera.</title>
        <authorList>
            <person name="Goeker M."/>
        </authorList>
    </citation>
    <scope>NUCLEOTIDE SEQUENCE [LARGE SCALE GENOMIC DNA]</scope>
    <source>
        <strain evidence="1 2">DSM 13087</strain>
    </source>
</reference>
<dbReference type="InterPro" id="IPR011738">
    <property type="entry name" value="Phage_CHP"/>
</dbReference>
<accession>A0A2W7R6D8</accession>
<comment type="caution">
    <text evidence="1">The sequence shown here is derived from an EMBL/GenBank/DDBJ whole genome shotgun (WGS) entry which is preliminary data.</text>
</comment>
<dbReference type="OrthoDB" id="8478788at2"/>
<dbReference type="EMBL" id="QKZQ01000004">
    <property type="protein sequence ID" value="PZX46225.1"/>
    <property type="molecule type" value="Genomic_DNA"/>
</dbReference>
<dbReference type="Proteomes" id="UP000249364">
    <property type="component" value="Unassembled WGS sequence"/>
</dbReference>